<sequence>MNITSEQIKELREKTGAGMLNCKNALIENNGDFTKAIEFLRQKGLASAEKKVTRQTKQGVITSYIHTGSKIGVLIEVNCETDFVARRTEFTSLARTLAMQIASSNSVNYISVKDIPQTIVESERRIESEREDLKDKPEKIRESILNGRVEKNLKTYTLLNQACIRDPNLTVEEYIKNHISLLGENIQVGKFVKFILGEENEEKGE</sequence>
<dbReference type="EMBL" id="MH795129">
    <property type="protein sequence ID" value="AYO28198.1"/>
    <property type="molecule type" value="Genomic_DNA"/>
</dbReference>
<dbReference type="NCBIfam" id="TIGR00116">
    <property type="entry name" value="tsf"/>
    <property type="match status" value="1"/>
</dbReference>
<accession>A0A3G2QYJ8</accession>
<evidence type="ECO:0000313" key="8">
    <source>
        <dbReference type="EMBL" id="AYO28198.1"/>
    </source>
</evidence>
<dbReference type="PANTHER" id="PTHR11741:SF0">
    <property type="entry name" value="ELONGATION FACTOR TS, MITOCHONDRIAL"/>
    <property type="match status" value="1"/>
</dbReference>
<evidence type="ECO:0000259" key="7">
    <source>
        <dbReference type="Pfam" id="PF00889"/>
    </source>
</evidence>
<comment type="similarity">
    <text evidence="1 4 6">Belongs to the EF-Ts family.</text>
</comment>
<dbReference type="AlphaFoldDB" id="A0A3G2QYJ8"/>
<dbReference type="SUPFAM" id="SSF46934">
    <property type="entry name" value="UBA-like"/>
    <property type="match status" value="1"/>
</dbReference>
<keyword evidence="5" id="KW-0496">Mitochondrion</keyword>
<dbReference type="PROSITE" id="PS01126">
    <property type="entry name" value="EF_TS_1"/>
    <property type="match status" value="1"/>
</dbReference>
<reference evidence="8" key="1">
    <citation type="submission" date="2018-08" db="EMBL/GenBank/DDBJ databases">
        <title>Comparative Plastid Genomics of Synurophyceae: Evolutionary Evidence of Lateral Gene Transfer and Inverted Repeat Dynamics.</title>
        <authorList>
            <person name="Kim J.I."/>
            <person name="Shin H."/>
            <person name="Skaloud P."/>
            <person name="Jung J."/>
            <person name="Yoon H.S."/>
            <person name="Archibald J.M."/>
            <person name="Shin W."/>
        </authorList>
    </citation>
    <scope>NUCLEOTIDE SEQUENCE</scope>
    <source>
        <strain evidence="8">FBCC200022</strain>
    </source>
</reference>
<comment type="subcellular location">
    <subcellularLocation>
        <location evidence="4">Cytoplasm</location>
    </subcellularLocation>
    <subcellularLocation>
        <location evidence="5">Mitochondrion</location>
    </subcellularLocation>
</comment>
<keyword evidence="8" id="KW-0934">Plastid</keyword>
<comment type="function">
    <text evidence="4 6">Associates with the EF-Tu.GDP complex and induces the exchange of GDP to GTP. It remains bound to the aminoacyl-tRNA.EF-Tu.GTP complex up to the GTP hydrolysis stage on the ribosome.</text>
</comment>
<dbReference type="Gene3D" id="3.30.479.20">
    <property type="entry name" value="Elongation factor Ts, dimerisation domain"/>
    <property type="match status" value="1"/>
</dbReference>
<dbReference type="FunFam" id="1.10.8.10:FF:000001">
    <property type="entry name" value="Elongation factor Ts"/>
    <property type="match status" value="1"/>
</dbReference>
<dbReference type="InterPro" id="IPR018101">
    <property type="entry name" value="Transl_elong_Ts_CS"/>
</dbReference>
<dbReference type="PANTHER" id="PTHR11741">
    <property type="entry name" value="ELONGATION FACTOR TS"/>
    <property type="match status" value="1"/>
</dbReference>
<evidence type="ECO:0000256" key="6">
    <source>
        <dbReference type="RuleBase" id="RU000642"/>
    </source>
</evidence>
<evidence type="ECO:0000256" key="4">
    <source>
        <dbReference type="HAMAP-Rule" id="MF_00050"/>
    </source>
</evidence>
<dbReference type="Gene3D" id="1.10.8.10">
    <property type="entry name" value="DNA helicase RuvA subunit, C-terminal domain"/>
    <property type="match status" value="1"/>
</dbReference>
<keyword evidence="2 4" id="KW-0251">Elongation factor</keyword>
<name>A0A3G2QYJ8_9STRA</name>
<dbReference type="Pfam" id="PF00889">
    <property type="entry name" value="EF_TS"/>
    <property type="match status" value="1"/>
</dbReference>
<organism evidence="8">
    <name type="scientific">Synura sphagnicola</name>
    <dbReference type="NCBI Taxonomy" id="52556"/>
    <lineage>
        <taxon>Eukaryota</taxon>
        <taxon>Sar</taxon>
        <taxon>Stramenopiles</taxon>
        <taxon>Ochrophyta</taxon>
        <taxon>Synurophyceae</taxon>
        <taxon>Synurales</taxon>
        <taxon>Mallomonadaceae</taxon>
        <taxon>Synura</taxon>
    </lineage>
</organism>
<evidence type="ECO:0000256" key="5">
    <source>
        <dbReference type="HAMAP-Rule" id="MF_03135"/>
    </source>
</evidence>
<geneLocation type="plastid" evidence="8"/>
<proteinExistence type="inferred from homology"/>
<gene>
    <name evidence="8" type="primary">tsf</name>
</gene>
<evidence type="ECO:0000256" key="2">
    <source>
        <dbReference type="ARBA" id="ARBA00022768"/>
    </source>
</evidence>
<keyword evidence="3 4" id="KW-0648">Protein biosynthesis</keyword>
<dbReference type="GO" id="GO:0003746">
    <property type="term" value="F:translation elongation factor activity"/>
    <property type="evidence" value="ECO:0007669"/>
    <property type="project" value="UniProtKB-UniRule"/>
</dbReference>
<feature type="domain" description="Translation elongation factor EFTs/EF1B dimerisation" evidence="7">
    <location>
        <begin position="55"/>
        <end position="198"/>
    </location>
</feature>
<dbReference type="InterPro" id="IPR009060">
    <property type="entry name" value="UBA-like_sf"/>
</dbReference>
<dbReference type="PROSITE" id="PS01127">
    <property type="entry name" value="EF_TS_2"/>
    <property type="match status" value="1"/>
</dbReference>
<dbReference type="CDD" id="cd14275">
    <property type="entry name" value="UBA_EF-Ts"/>
    <property type="match status" value="1"/>
</dbReference>
<keyword evidence="4" id="KW-0963">Cytoplasm</keyword>
<dbReference type="Gene3D" id="1.10.286.20">
    <property type="match status" value="1"/>
</dbReference>
<protein>
    <recommendedName>
        <fullName evidence="5">Elongation factor Ts, mitochondrial</fullName>
        <shortName evidence="5">EF-Ts</shortName>
        <shortName evidence="5">EF-TsMt</shortName>
    </recommendedName>
</protein>
<evidence type="ECO:0000256" key="3">
    <source>
        <dbReference type="ARBA" id="ARBA00022917"/>
    </source>
</evidence>
<dbReference type="InterPro" id="IPR014039">
    <property type="entry name" value="Transl_elong_EFTs/EF1B_dimer"/>
</dbReference>
<dbReference type="GO" id="GO:0005739">
    <property type="term" value="C:mitochondrion"/>
    <property type="evidence" value="ECO:0007669"/>
    <property type="project" value="UniProtKB-SubCell"/>
</dbReference>
<dbReference type="InterPro" id="IPR036402">
    <property type="entry name" value="EF-Ts_dimer_sf"/>
</dbReference>
<evidence type="ECO:0000256" key="1">
    <source>
        <dbReference type="ARBA" id="ARBA00005532"/>
    </source>
</evidence>
<dbReference type="HAMAP" id="MF_00050">
    <property type="entry name" value="EF_Ts"/>
    <property type="match status" value="1"/>
</dbReference>
<dbReference type="SUPFAM" id="SSF54713">
    <property type="entry name" value="Elongation factor Ts (EF-Ts), dimerisation domain"/>
    <property type="match status" value="1"/>
</dbReference>
<dbReference type="InterPro" id="IPR001816">
    <property type="entry name" value="Transl_elong_EFTs/EF1B"/>
</dbReference>